<keyword evidence="3" id="KW-1185">Reference proteome</keyword>
<sequence length="113" mass="12725">MHNKLMNQKDHANPIRLQMGTREYGKTTRTKETTMQTEPRMKRRVAETCPRTMSTTVFMGMPTSIPTAITSGWRRAMPKAIRKLNSSPSAAEPTRAAHGTVATFRYSAPKKIC</sequence>
<organism evidence="2 3">
    <name type="scientific">Pristionchus mayeri</name>
    <dbReference type="NCBI Taxonomy" id="1317129"/>
    <lineage>
        <taxon>Eukaryota</taxon>
        <taxon>Metazoa</taxon>
        <taxon>Ecdysozoa</taxon>
        <taxon>Nematoda</taxon>
        <taxon>Chromadorea</taxon>
        <taxon>Rhabditida</taxon>
        <taxon>Rhabditina</taxon>
        <taxon>Diplogasteromorpha</taxon>
        <taxon>Diplogasteroidea</taxon>
        <taxon>Neodiplogasteridae</taxon>
        <taxon>Pristionchus</taxon>
    </lineage>
</organism>
<feature type="region of interest" description="Disordered" evidence="1">
    <location>
        <begin position="1"/>
        <end position="46"/>
    </location>
</feature>
<reference evidence="3" key="1">
    <citation type="submission" date="2022-10" db="EMBL/GenBank/DDBJ databases">
        <title>Genome assembly of Pristionchus species.</title>
        <authorList>
            <person name="Yoshida K."/>
            <person name="Sommer R.J."/>
        </authorList>
    </citation>
    <scope>NUCLEOTIDE SEQUENCE [LARGE SCALE GENOMIC DNA]</scope>
    <source>
        <strain evidence="3">RS5460</strain>
    </source>
</reference>
<dbReference type="EMBL" id="BTRK01000001">
    <property type="protein sequence ID" value="GMR33190.1"/>
    <property type="molecule type" value="Genomic_DNA"/>
</dbReference>
<proteinExistence type="predicted"/>
<evidence type="ECO:0000313" key="2">
    <source>
        <dbReference type="EMBL" id="GMR33190.1"/>
    </source>
</evidence>
<dbReference type="AlphaFoldDB" id="A0AAN4Z8M1"/>
<dbReference type="Proteomes" id="UP001328107">
    <property type="component" value="Unassembled WGS sequence"/>
</dbReference>
<name>A0AAN4Z8M1_9BILA</name>
<evidence type="ECO:0000256" key="1">
    <source>
        <dbReference type="SAM" id="MobiDB-lite"/>
    </source>
</evidence>
<evidence type="ECO:0000313" key="3">
    <source>
        <dbReference type="Proteomes" id="UP001328107"/>
    </source>
</evidence>
<feature type="compositionally biased region" description="Basic and acidic residues" evidence="1">
    <location>
        <begin position="23"/>
        <end position="32"/>
    </location>
</feature>
<accession>A0AAN4Z8M1</accession>
<gene>
    <name evidence="2" type="ORF">PMAYCL1PPCAC_03385</name>
</gene>
<protein>
    <submittedName>
        <fullName evidence="2">Uncharacterized protein</fullName>
    </submittedName>
</protein>
<comment type="caution">
    <text evidence="2">The sequence shown here is derived from an EMBL/GenBank/DDBJ whole genome shotgun (WGS) entry which is preliminary data.</text>
</comment>